<dbReference type="SUPFAM" id="SSF109604">
    <property type="entry name" value="HD-domain/PDEase-like"/>
    <property type="match status" value="1"/>
</dbReference>
<dbReference type="GO" id="GO:0005829">
    <property type="term" value="C:cytosol"/>
    <property type="evidence" value="ECO:0007669"/>
    <property type="project" value="TreeGrafter"/>
</dbReference>
<evidence type="ECO:0000256" key="6">
    <source>
        <dbReference type="ARBA" id="ARBA00022741"/>
    </source>
</evidence>
<comment type="catalytic activity">
    <reaction evidence="10 11">
        <text>tRNA(Gly) + glycine + ATP = glycyl-tRNA(Gly) + AMP + diphosphate</text>
        <dbReference type="Rhea" id="RHEA:16013"/>
        <dbReference type="Rhea" id="RHEA-COMP:9664"/>
        <dbReference type="Rhea" id="RHEA-COMP:9683"/>
        <dbReference type="ChEBI" id="CHEBI:30616"/>
        <dbReference type="ChEBI" id="CHEBI:33019"/>
        <dbReference type="ChEBI" id="CHEBI:57305"/>
        <dbReference type="ChEBI" id="CHEBI:78442"/>
        <dbReference type="ChEBI" id="CHEBI:78522"/>
        <dbReference type="ChEBI" id="CHEBI:456215"/>
        <dbReference type="EC" id="6.1.1.14"/>
    </reaction>
</comment>
<evidence type="ECO:0000313" key="13">
    <source>
        <dbReference type="EMBL" id="SDE41063.1"/>
    </source>
</evidence>
<dbReference type="HAMAP" id="MF_00255">
    <property type="entry name" value="Gly_tRNA_synth_beta"/>
    <property type="match status" value="1"/>
</dbReference>
<dbReference type="NCBIfam" id="TIGR00211">
    <property type="entry name" value="glyS"/>
    <property type="match status" value="1"/>
</dbReference>
<dbReference type="PANTHER" id="PTHR30075">
    <property type="entry name" value="GLYCYL-TRNA SYNTHETASE"/>
    <property type="match status" value="1"/>
</dbReference>
<keyword evidence="8 11" id="KW-0648">Protein biosynthesis</keyword>
<dbReference type="PROSITE" id="PS50861">
    <property type="entry name" value="AA_TRNA_LIGASE_II_GLYAB"/>
    <property type="match status" value="1"/>
</dbReference>
<accession>A0A1G7CPC1</accession>
<dbReference type="GO" id="GO:0006426">
    <property type="term" value="P:glycyl-tRNA aminoacylation"/>
    <property type="evidence" value="ECO:0007669"/>
    <property type="project" value="UniProtKB-UniRule"/>
</dbReference>
<keyword evidence="7 11" id="KW-0067">ATP-binding</keyword>
<keyword evidence="9 11" id="KW-0030">Aminoacyl-tRNA synthetase</keyword>
<evidence type="ECO:0000256" key="7">
    <source>
        <dbReference type="ARBA" id="ARBA00022840"/>
    </source>
</evidence>
<comment type="subunit">
    <text evidence="3 11">Tetramer of two alpha and two beta subunits.</text>
</comment>
<dbReference type="Pfam" id="PF05746">
    <property type="entry name" value="DALR_1"/>
    <property type="match status" value="1"/>
</dbReference>
<evidence type="ECO:0000256" key="10">
    <source>
        <dbReference type="ARBA" id="ARBA00047937"/>
    </source>
</evidence>
<dbReference type="EC" id="6.1.1.14" evidence="11"/>
<dbReference type="GO" id="GO:0006420">
    <property type="term" value="P:arginyl-tRNA aminoacylation"/>
    <property type="evidence" value="ECO:0007669"/>
    <property type="project" value="InterPro"/>
</dbReference>
<evidence type="ECO:0000259" key="12">
    <source>
        <dbReference type="Pfam" id="PF05746"/>
    </source>
</evidence>
<proteinExistence type="inferred from homology"/>
<keyword evidence="6 11" id="KW-0547">Nucleotide-binding</keyword>
<protein>
    <recommendedName>
        <fullName evidence="11">Glycine--tRNA ligase beta subunit</fullName>
        <ecNumber evidence="11">6.1.1.14</ecNumber>
    </recommendedName>
    <alternativeName>
        <fullName evidence="11">Glycyl-tRNA synthetase beta subunit</fullName>
        <shortName evidence="11">GlyRS</shortName>
    </alternativeName>
</protein>
<dbReference type="AlphaFoldDB" id="A0A1G7CPC1"/>
<evidence type="ECO:0000256" key="1">
    <source>
        <dbReference type="ARBA" id="ARBA00004496"/>
    </source>
</evidence>
<gene>
    <name evidence="11" type="primary">glyS</name>
    <name evidence="13" type="ORF">SAMN05216337_102594</name>
</gene>
<dbReference type="GO" id="GO:0004814">
    <property type="term" value="F:arginine-tRNA ligase activity"/>
    <property type="evidence" value="ECO:0007669"/>
    <property type="project" value="InterPro"/>
</dbReference>
<evidence type="ECO:0000256" key="2">
    <source>
        <dbReference type="ARBA" id="ARBA00008226"/>
    </source>
</evidence>
<evidence type="ECO:0000256" key="9">
    <source>
        <dbReference type="ARBA" id="ARBA00023146"/>
    </source>
</evidence>
<organism evidence="13 14">
    <name type="scientific">Bradyrhizobium brasilense</name>
    <dbReference type="NCBI Taxonomy" id="1419277"/>
    <lineage>
        <taxon>Bacteria</taxon>
        <taxon>Pseudomonadati</taxon>
        <taxon>Pseudomonadota</taxon>
        <taxon>Alphaproteobacteria</taxon>
        <taxon>Hyphomicrobiales</taxon>
        <taxon>Nitrobacteraceae</taxon>
        <taxon>Bradyrhizobium</taxon>
    </lineage>
</organism>
<comment type="subcellular location">
    <subcellularLocation>
        <location evidence="1 11">Cytoplasm</location>
    </subcellularLocation>
</comment>
<name>A0A1G7CPC1_9BRAD</name>
<keyword evidence="5 11" id="KW-0436">Ligase</keyword>
<sequence length="698" mass="76673">MPDLLLELFSEEIPARMQAKAADDLRRMVTDKLVAEGLVYEGAKAFATPRRLALTVHGIPARQPDLKTERRGPKIGAPDAAVQGFLKATGLTSLEEAKIQKDAKGDFYIALIEKPGRTAIDVIAEMLPVIIRTFPWPKSMRWGARSAKSGSLTWVRPLHAITATFGLETEEPDIVKFSVDGIEAGQTTYGHRFMAPGAISVRRFEDYEAKLKAAKVILDPQARKDIILEDAKELAFAQGLELVEDQVLVDEVSGLVEWPVVMMGSFEEQYLSIPDEVIRATIRNNQKCFVVRDPKTGKLTNKFVLTANIEAPDGGKTIVAGNERVIRPRLSDAKFFYETDLKTKLEDRLPKFEQIVFHEKLGTQAERIKRIERLAAEIAPLVGADVAKTRRAARLAKADLLTEVVGEFPELQGLMGKYYALAQGEDASVAAASEDHWKPQGPTDRVPTDPVSVAVALADKLDTLAGFWAIDEKPTGSKDPFALRRAALGAIRLIVENTLRLPILKTAKSALLGLSLKADAETLPNDLLAFFADRLKVQLRDQGARHDLVDAVFSLGGQDDLLLVVRRVEALGKFLDSDDGKNLLAGTKRASNILAIEEKRDKRTFDGAPNAALYTLDEEKTLAKAIDQVKAEASAAVAKEDFAAAMSAMAKLRPAVDAFFDKVKVNDDDPKVRENRLKLLNEIRAATRAVADFSRIEG</sequence>
<dbReference type="GO" id="GO:0004820">
    <property type="term" value="F:glycine-tRNA ligase activity"/>
    <property type="evidence" value="ECO:0007669"/>
    <property type="project" value="UniProtKB-UniRule"/>
</dbReference>
<dbReference type="RefSeq" id="WP_092085759.1">
    <property type="nucleotide sequence ID" value="NZ_FMZW01000025.1"/>
</dbReference>
<evidence type="ECO:0000256" key="3">
    <source>
        <dbReference type="ARBA" id="ARBA00011209"/>
    </source>
</evidence>
<dbReference type="InterPro" id="IPR015944">
    <property type="entry name" value="Gly-tRNA-synth_bsu"/>
</dbReference>
<evidence type="ECO:0000313" key="14">
    <source>
        <dbReference type="Proteomes" id="UP000199245"/>
    </source>
</evidence>
<evidence type="ECO:0000256" key="4">
    <source>
        <dbReference type="ARBA" id="ARBA00022490"/>
    </source>
</evidence>
<feature type="domain" description="DALR anticodon binding" evidence="12">
    <location>
        <begin position="588"/>
        <end position="684"/>
    </location>
</feature>
<evidence type="ECO:0000256" key="5">
    <source>
        <dbReference type="ARBA" id="ARBA00022598"/>
    </source>
</evidence>
<reference evidence="13 14" key="1">
    <citation type="submission" date="2016-10" db="EMBL/GenBank/DDBJ databases">
        <authorList>
            <person name="de Groot N.N."/>
        </authorList>
    </citation>
    <scope>NUCLEOTIDE SEQUENCE [LARGE SCALE GENOMIC DNA]</scope>
    <source>
        <strain evidence="13 14">R5</strain>
    </source>
</reference>
<dbReference type="PRINTS" id="PR01045">
    <property type="entry name" value="TRNASYNTHGB"/>
</dbReference>
<dbReference type="Proteomes" id="UP000199245">
    <property type="component" value="Unassembled WGS sequence"/>
</dbReference>
<evidence type="ECO:0000256" key="8">
    <source>
        <dbReference type="ARBA" id="ARBA00022917"/>
    </source>
</evidence>
<dbReference type="Pfam" id="PF02092">
    <property type="entry name" value="tRNA_synt_2f"/>
    <property type="match status" value="1"/>
</dbReference>
<dbReference type="PANTHER" id="PTHR30075:SF2">
    <property type="entry name" value="GLYCINE--TRNA LIGASE, CHLOROPLASTIC_MITOCHONDRIAL 2"/>
    <property type="match status" value="1"/>
</dbReference>
<dbReference type="EMBL" id="FMZW01000025">
    <property type="protein sequence ID" value="SDE41063.1"/>
    <property type="molecule type" value="Genomic_DNA"/>
</dbReference>
<dbReference type="InterPro" id="IPR008909">
    <property type="entry name" value="DALR_anticod-bd"/>
</dbReference>
<dbReference type="GO" id="GO:0005524">
    <property type="term" value="F:ATP binding"/>
    <property type="evidence" value="ECO:0007669"/>
    <property type="project" value="UniProtKB-UniRule"/>
</dbReference>
<keyword evidence="4 11" id="KW-0963">Cytoplasm</keyword>
<dbReference type="InterPro" id="IPR006194">
    <property type="entry name" value="Gly-tRNA-synth_heterodimer"/>
</dbReference>
<evidence type="ECO:0000256" key="11">
    <source>
        <dbReference type="HAMAP-Rule" id="MF_00255"/>
    </source>
</evidence>
<comment type="similarity">
    <text evidence="2 11">Belongs to the class-II aminoacyl-tRNA synthetase family.</text>
</comment>